<dbReference type="Gene3D" id="3.40.50.720">
    <property type="entry name" value="NAD(P)-binding Rossmann-like Domain"/>
    <property type="match status" value="1"/>
</dbReference>
<keyword evidence="5" id="KW-1185">Reference proteome</keyword>
<protein>
    <recommendedName>
        <fullName evidence="3">Carrier domain-containing protein</fullName>
    </recommendedName>
</protein>
<organism evidence="4 5">
    <name type="scientific">Marasmiellus scandens</name>
    <dbReference type="NCBI Taxonomy" id="2682957"/>
    <lineage>
        <taxon>Eukaryota</taxon>
        <taxon>Fungi</taxon>
        <taxon>Dikarya</taxon>
        <taxon>Basidiomycota</taxon>
        <taxon>Agaricomycotina</taxon>
        <taxon>Agaricomycetes</taxon>
        <taxon>Agaricomycetidae</taxon>
        <taxon>Agaricales</taxon>
        <taxon>Marasmiineae</taxon>
        <taxon>Omphalotaceae</taxon>
        <taxon>Marasmiellus</taxon>
    </lineage>
</organism>
<sequence length="645" mass="71909">MVVVGHQRPLNAAIITLREATASKLTEEQRLLICLDAVKKANRAAPKHSRILDEMVFILPLGSEKKIPVTNKGAILYISTNADSVDSAFIGNFIRPKVAEMFAHELDYLYSQFSESRKDRMIQGIAGPGALDQHSIQEKILSILNALLGHKNYSPKENLFESTLDSVTAMAVRNRLSKEFSLALSQNFVYQNFTVQMMVNSLTQLIGSHGTKERDRNQICREIFDQQMYLLAHSAHLVKASRNTAFIPNVTVQSSEQQVVAVVGAAGSLGIWQVKALLESPSVAKVVCLARGRDVAHVYDKIIEALSRVYLHDLAERMRLWKNAQLNRSSTPAIDLGQRVVVVPFDLGRSELDQRDYFGLASGLTTIIHTAWKMDFNQVVSGFQDCISGTTQLLLLAAFIRPKSFYFVSSVGTVMESKVKPVREQVFSWPKAGGPLPASPHGYSESKFIAEHVVVAAAKLLNIPCAITRIGQITGDLGSGFWKATEMYPSIIRGSLRIGKYPRIPIITDWIPVENAAATTVEMALKLHTYRPSYPAVSVDHIANPNNTEYDWIFRKIQKISGRHLEEVSVKQWCDQIMKDDGNPCLPLTAYIEGSFSEIGLGEKSKVLEIRSTLEKSYALQKCPPLGENAWEKYLTKWKEEGFVE</sequence>
<proteinExistence type="predicted"/>
<dbReference type="InterPro" id="IPR036291">
    <property type="entry name" value="NAD(P)-bd_dom_sf"/>
</dbReference>
<name>A0ABR1JFB5_9AGAR</name>
<dbReference type="Proteomes" id="UP001498398">
    <property type="component" value="Unassembled WGS sequence"/>
</dbReference>
<evidence type="ECO:0000256" key="2">
    <source>
        <dbReference type="ARBA" id="ARBA00022553"/>
    </source>
</evidence>
<evidence type="ECO:0000313" key="5">
    <source>
        <dbReference type="Proteomes" id="UP001498398"/>
    </source>
</evidence>
<keyword evidence="1" id="KW-0596">Phosphopantetheine</keyword>
<dbReference type="Pfam" id="PF07993">
    <property type="entry name" value="NAD_binding_4"/>
    <property type="match status" value="1"/>
</dbReference>
<dbReference type="PANTHER" id="PTHR43439">
    <property type="entry name" value="PHENYLACETATE-COENZYME A LIGASE"/>
    <property type="match status" value="1"/>
</dbReference>
<dbReference type="SUPFAM" id="SSF51735">
    <property type="entry name" value="NAD(P)-binding Rossmann-fold domains"/>
    <property type="match status" value="1"/>
</dbReference>
<accession>A0ABR1JFB5</accession>
<dbReference type="EMBL" id="JBANRG010000018">
    <property type="protein sequence ID" value="KAK7458030.1"/>
    <property type="molecule type" value="Genomic_DNA"/>
</dbReference>
<dbReference type="PANTHER" id="PTHR43439:SF2">
    <property type="entry name" value="ENZYME, PUTATIVE (JCVI)-RELATED"/>
    <property type="match status" value="1"/>
</dbReference>
<dbReference type="InterPro" id="IPR036736">
    <property type="entry name" value="ACP-like_sf"/>
</dbReference>
<dbReference type="SUPFAM" id="SSF47336">
    <property type="entry name" value="ACP-like"/>
    <property type="match status" value="1"/>
</dbReference>
<reference evidence="4 5" key="1">
    <citation type="submission" date="2024-01" db="EMBL/GenBank/DDBJ databases">
        <title>A draft genome for the cacao thread blight pathogen Marasmiellus scandens.</title>
        <authorList>
            <person name="Baruah I.K."/>
            <person name="Leung J."/>
            <person name="Bukari Y."/>
            <person name="Amoako-Attah I."/>
            <person name="Meinhardt L.W."/>
            <person name="Bailey B.A."/>
            <person name="Cohen S.P."/>
        </authorList>
    </citation>
    <scope>NUCLEOTIDE SEQUENCE [LARGE SCALE GENOMIC DNA]</scope>
    <source>
        <strain evidence="4 5">GH-19</strain>
    </source>
</reference>
<dbReference type="InterPro" id="IPR009081">
    <property type="entry name" value="PP-bd_ACP"/>
</dbReference>
<evidence type="ECO:0000256" key="1">
    <source>
        <dbReference type="ARBA" id="ARBA00022450"/>
    </source>
</evidence>
<dbReference type="Gene3D" id="1.10.1200.10">
    <property type="entry name" value="ACP-like"/>
    <property type="match status" value="1"/>
</dbReference>
<keyword evidence="2" id="KW-0597">Phosphoprotein</keyword>
<dbReference type="Pfam" id="PF23562">
    <property type="entry name" value="AMP-binding_C_3"/>
    <property type="match status" value="1"/>
</dbReference>
<comment type="caution">
    <text evidence="4">The sequence shown here is derived from an EMBL/GenBank/DDBJ whole genome shotgun (WGS) entry which is preliminary data.</text>
</comment>
<dbReference type="Pfam" id="PF00550">
    <property type="entry name" value="PP-binding"/>
    <property type="match status" value="1"/>
</dbReference>
<evidence type="ECO:0000259" key="3">
    <source>
        <dbReference type="PROSITE" id="PS50075"/>
    </source>
</evidence>
<evidence type="ECO:0000313" key="4">
    <source>
        <dbReference type="EMBL" id="KAK7458030.1"/>
    </source>
</evidence>
<dbReference type="PROSITE" id="PS50075">
    <property type="entry name" value="CARRIER"/>
    <property type="match status" value="1"/>
</dbReference>
<dbReference type="InterPro" id="IPR051414">
    <property type="entry name" value="Adenylate-forming_Reductase"/>
</dbReference>
<dbReference type="InterPro" id="IPR013120">
    <property type="entry name" value="FAR_NAD-bd"/>
</dbReference>
<gene>
    <name evidence="4" type="ORF">VKT23_009938</name>
</gene>
<feature type="domain" description="Carrier" evidence="3">
    <location>
        <begin position="131"/>
        <end position="206"/>
    </location>
</feature>